<evidence type="ECO:0000256" key="7">
    <source>
        <dbReference type="RuleBase" id="RU004473"/>
    </source>
</evidence>
<dbReference type="InterPro" id="IPR036291">
    <property type="entry name" value="NAD(P)-bd_dom_sf"/>
</dbReference>
<dbReference type="EC" id="4.2.1.46" evidence="4 7"/>
<dbReference type="GO" id="GO:0009225">
    <property type="term" value="P:nucleotide-sugar metabolic process"/>
    <property type="evidence" value="ECO:0007669"/>
    <property type="project" value="InterPro"/>
</dbReference>
<accession>A0AAE3SGF3</accession>
<protein>
    <recommendedName>
        <fullName evidence="4 7">dTDP-glucose 4,6-dehydratase</fullName>
        <ecNumber evidence="4 7">4.2.1.46</ecNumber>
    </recommendedName>
</protein>
<reference evidence="9" key="1">
    <citation type="submission" date="2022-10" db="EMBL/GenBank/DDBJ databases">
        <authorList>
            <person name="Yu W.X."/>
        </authorList>
    </citation>
    <scope>NUCLEOTIDE SEQUENCE</scope>
    <source>
        <strain evidence="9">AAT</strain>
    </source>
</reference>
<keyword evidence="5" id="KW-0520">NAD</keyword>
<comment type="caution">
    <text evidence="9">The sequence shown here is derived from an EMBL/GenBank/DDBJ whole genome shotgun (WGS) entry which is preliminary data.</text>
</comment>
<evidence type="ECO:0000256" key="5">
    <source>
        <dbReference type="ARBA" id="ARBA00023027"/>
    </source>
</evidence>
<dbReference type="Gene3D" id="3.40.50.720">
    <property type="entry name" value="NAD(P)-binding Rossmann-like Domain"/>
    <property type="match status" value="1"/>
</dbReference>
<dbReference type="RefSeq" id="WP_301191988.1">
    <property type="nucleotide sequence ID" value="NZ_JAPDPJ010000053.1"/>
</dbReference>
<keyword evidence="10" id="KW-1185">Reference proteome</keyword>
<evidence type="ECO:0000256" key="6">
    <source>
        <dbReference type="ARBA" id="ARBA00023239"/>
    </source>
</evidence>
<dbReference type="PANTHER" id="PTHR43000">
    <property type="entry name" value="DTDP-D-GLUCOSE 4,6-DEHYDRATASE-RELATED"/>
    <property type="match status" value="1"/>
</dbReference>
<comment type="cofactor">
    <cofactor evidence="2 7">
        <name>NAD(+)</name>
        <dbReference type="ChEBI" id="CHEBI:57540"/>
    </cofactor>
</comment>
<dbReference type="Pfam" id="PF16363">
    <property type="entry name" value="GDP_Man_Dehyd"/>
    <property type="match status" value="1"/>
</dbReference>
<dbReference type="FunFam" id="3.40.50.720:FF:000304">
    <property type="entry name" value="UDP-glucose 4,6-dehydratase"/>
    <property type="match status" value="1"/>
</dbReference>
<dbReference type="NCBIfam" id="TIGR01181">
    <property type="entry name" value="dTDP_gluc_dehyt"/>
    <property type="match status" value="1"/>
</dbReference>
<dbReference type="CDD" id="cd05246">
    <property type="entry name" value="dTDP_GD_SDR_e"/>
    <property type="match status" value="1"/>
</dbReference>
<evidence type="ECO:0000313" key="10">
    <source>
        <dbReference type="Proteomes" id="UP001209229"/>
    </source>
</evidence>
<gene>
    <name evidence="9" type="primary">rfbB</name>
    <name evidence="9" type="ORF">OM075_18310</name>
</gene>
<keyword evidence="6 7" id="KW-0456">Lyase</keyword>
<evidence type="ECO:0000256" key="3">
    <source>
        <dbReference type="ARBA" id="ARBA00008178"/>
    </source>
</evidence>
<dbReference type="InterPro" id="IPR005888">
    <property type="entry name" value="dTDP_Gluc_deHydtase"/>
</dbReference>
<dbReference type="SUPFAM" id="SSF51735">
    <property type="entry name" value="NAD(P)-binding Rossmann-fold domains"/>
    <property type="match status" value="1"/>
</dbReference>
<evidence type="ECO:0000256" key="1">
    <source>
        <dbReference type="ARBA" id="ARBA00001539"/>
    </source>
</evidence>
<organism evidence="9 10">
    <name type="scientific">Plebeiibacterium sediminum</name>
    <dbReference type="NCBI Taxonomy" id="2992112"/>
    <lineage>
        <taxon>Bacteria</taxon>
        <taxon>Pseudomonadati</taxon>
        <taxon>Bacteroidota</taxon>
        <taxon>Bacteroidia</taxon>
        <taxon>Marinilabiliales</taxon>
        <taxon>Marinilabiliaceae</taxon>
        <taxon>Plebeiibacterium</taxon>
    </lineage>
</organism>
<dbReference type="Proteomes" id="UP001209229">
    <property type="component" value="Unassembled WGS sequence"/>
</dbReference>
<evidence type="ECO:0000256" key="4">
    <source>
        <dbReference type="ARBA" id="ARBA00011990"/>
    </source>
</evidence>
<evidence type="ECO:0000313" key="9">
    <source>
        <dbReference type="EMBL" id="MCW3788428.1"/>
    </source>
</evidence>
<evidence type="ECO:0000259" key="8">
    <source>
        <dbReference type="Pfam" id="PF16363"/>
    </source>
</evidence>
<evidence type="ECO:0000256" key="2">
    <source>
        <dbReference type="ARBA" id="ARBA00001911"/>
    </source>
</evidence>
<proteinExistence type="inferred from homology"/>
<dbReference type="Gene3D" id="3.90.25.10">
    <property type="entry name" value="UDP-galactose 4-epimerase, domain 1"/>
    <property type="match status" value="1"/>
</dbReference>
<dbReference type="InterPro" id="IPR016040">
    <property type="entry name" value="NAD(P)-bd_dom"/>
</dbReference>
<dbReference type="EMBL" id="JAPDPJ010000053">
    <property type="protein sequence ID" value="MCW3788428.1"/>
    <property type="molecule type" value="Genomic_DNA"/>
</dbReference>
<name>A0AAE3SGF3_9BACT</name>
<feature type="domain" description="NAD(P)-binding" evidence="8">
    <location>
        <begin position="5"/>
        <end position="320"/>
    </location>
</feature>
<dbReference type="AlphaFoldDB" id="A0AAE3SGF3"/>
<dbReference type="GO" id="GO:0008460">
    <property type="term" value="F:dTDP-glucose 4,6-dehydratase activity"/>
    <property type="evidence" value="ECO:0007669"/>
    <property type="project" value="UniProtKB-EC"/>
</dbReference>
<comment type="catalytic activity">
    <reaction evidence="1 7">
        <text>dTDP-alpha-D-glucose = dTDP-4-dehydro-6-deoxy-alpha-D-glucose + H2O</text>
        <dbReference type="Rhea" id="RHEA:17221"/>
        <dbReference type="ChEBI" id="CHEBI:15377"/>
        <dbReference type="ChEBI" id="CHEBI:57477"/>
        <dbReference type="ChEBI" id="CHEBI:57649"/>
        <dbReference type="EC" id="4.2.1.46"/>
    </reaction>
</comment>
<comment type="similarity">
    <text evidence="3 7">Belongs to the NAD(P)-dependent epimerase/dehydratase family. dTDP-glucose dehydratase subfamily.</text>
</comment>
<sequence>MKKILITGGAGFIGSHVVRLFVKNYPEYQIFNLDALTYAGNLENLKDIEAEPNYTFIKADIVDEALMKDLFEQYQFDGVIHLAAESHVDRSISDPLSFIKTNILGTVNLLNAARAVWNGNFEGKLFYHISTDEVYGSLGEEGLFTETTAYDPRSPYSSSKASSDHLVRAYYHTYGMPVVVSNCSNNYGPNQFPEKLIPLAINNIKKMKSIPIYGKGENIRDWLYVIDHANAIDMIFHKGTTGETYNIGGINEWKNIDLIKKMCEVLDRKLEREPGTSASLITFVKDRAGHDMRYAIDSSKLMKELGWKPSLQFEEGIEKTIEWYLENEEWMNRITDGTYEKYYESQYEKR</sequence>